<feature type="domain" description="Ice-binding protein C-terminal" evidence="2">
    <location>
        <begin position="266"/>
        <end position="288"/>
    </location>
</feature>
<dbReference type="InterPro" id="IPR013424">
    <property type="entry name" value="Ice-binding_C"/>
</dbReference>
<feature type="chain" id="PRO_5020414781" evidence="1">
    <location>
        <begin position="22"/>
        <end position="293"/>
    </location>
</feature>
<protein>
    <submittedName>
        <fullName evidence="3">Putative secreted protein with PEP-CTERM sorting signal</fullName>
    </submittedName>
</protein>
<dbReference type="RefSeq" id="WP_123140893.1">
    <property type="nucleotide sequence ID" value="NZ_NRRH01000007.1"/>
</dbReference>
<gene>
    <name evidence="3" type="ORF">EDC29_102393</name>
</gene>
<dbReference type="NCBIfam" id="TIGR02595">
    <property type="entry name" value="PEP_CTERM"/>
    <property type="match status" value="1"/>
</dbReference>
<proteinExistence type="predicted"/>
<evidence type="ECO:0000313" key="4">
    <source>
        <dbReference type="Proteomes" id="UP000295247"/>
    </source>
</evidence>
<evidence type="ECO:0000313" key="3">
    <source>
        <dbReference type="EMBL" id="TCW38497.1"/>
    </source>
</evidence>
<accession>A0A4R4AGV0</accession>
<dbReference type="Pfam" id="PF07589">
    <property type="entry name" value="PEP-CTERM"/>
    <property type="match status" value="1"/>
</dbReference>
<keyword evidence="1" id="KW-0732">Signal</keyword>
<sequence length="293" mass="31345">MLTRKSALLGAAIMVSPLAGADVINVGGVLWNPDSPLDMKMDSNFTQWFQSTNSGYDMGSLVGINATNATTMMFGNYLYGGGKINNFNDANDQTGQPNPETNPADFCPGCELTYEFGGIEFVENTPGGGDFLDPATYTVDWSQSYFKIWVDHSRNFNANNDFEADPNEMYEATDGALFLEGTFESISFTGQLFAAGMLFSNAGSAMHVTGGMARDYFDTDPLVTLGGTPFDFSYTASSQFMVDLAGGADVFFARVSTAELLGDTISIPEPGALALLGAGLIGLARVRRRHDAA</sequence>
<dbReference type="Proteomes" id="UP000295247">
    <property type="component" value="Unassembled WGS sequence"/>
</dbReference>
<comment type="caution">
    <text evidence="3">The sequence shown here is derived from an EMBL/GenBank/DDBJ whole genome shotgun (WGS) entry which is preliminary data.</text>
</comment>
<feature type="signal peptide" evidence="1">
    <location>
        <begin position="1"/>
        <end position="21"/>
    </location>
</feature>
<name>A0A4R4AGV0_MARGR</name>
<organism evidence="3 4">
    <name type="scientific">Marichromatium gracile</name>
    <name type="common">Chromatium gracile</name>
    <dbReference type="NCBI Taxonomy" id="1048"/>
    <lineage>
        <taxon>Bacteria</taxon>
        <taxon>Pseudomonadati</taxon>
        <taxon>Pseudomonadota</taxon>
        <taxon>Gammaproteobacteria</taxon>
        <taxon>Chromatiales</taxon>
        <taxon>Chromatiaceae</taxon>
        <taxon>Marichromatium</taxon>
    </lineage>
</organism>
<evidence type="ECO:0000259" key="2">
    <source>
        <dbReference type="Pfam" id="PF07589"/>
    </source>
</evidence>
<dbReference type="EMBL" id="SMDC01000002">
    <property type="protein sequence ID" value="TCW38497.1"/>
    <property type="molecule type" value="Genomic_DNA"/>
</dbReference>
<dbReference type="AlphaFoldDB" id="A0A4R4AGV0"/>
<reference evidence="3 4" key="1">
    <citation type="submission" date="2019-03" db="EMBL/GenBank/DDBJ databases">
        <title>Genomic Encyclopedia of Type Strains, Phase IV (KMG-IV): sequencing the most valuable type-strain genomes for metagenomic binning, comparative biology and taxonomic classification.</title>
        <authorList>
            <person name="Goeker M."/>
        </authorList>
    </citation>
    <scope>NUCLEOTIDE SEQUENCE [LARGE SCALE GENOMIC DNA]</scope>
    <source>
        <strain evidence="3 4">DSM 203</strain>
    </source>
</reference>
<evidence type="ECO:0000256" key="1">
    <source>
        <dbReference type="SAM" id="SignalP"/>
    </source>
</evidence>